<dbReference type="Gene3D" id="3.40.50.300">
    <property type="entry name" value="P-loop containing nucleotide triphosphate hydrolases"/>
    <property type="match status" value="1"/>
</dbReference>
<accession>A0A653A5F1</accession>
<dbReference type="NCBIfam" id="NF003013">
    <property type="entry name" value="PRK03846.1"/>
    <property type="match status" value="1"/>
</dbReference>
<dbReference type="PANTHER" id="PTHR11055">
    <property type="entry name" value="BIFUNCTIONAL 3'-PHOSPHOADENOSINE 5'-PHOSPHOSULFATE SYNTHASE"/>
    <property type="match status" value="1"/>
</dbReference>
<dbReference type="HAMAP" id="MF_00065">
    <property type="entry name" value="Adenylyl_sulf_kinase"/>
    <property type="match status" value="1"/>
</dbReference>
<evidence type="ECO:0000256" key="6">
    <source>
        <dbReference type="ARBA" id="ARBA00022679"/>
    </source>
</evidence>
<dbReference type="Pfam" id="PF01583">
    <property type="entry name" value="APS_kinase"/>
    <property type="match status" value="1"/>
</dbReference>
<comment type="similarity">
    <text evidence="4 13 14">Belongs to the APS kinase family.</text>
</comment>
<dbReference type="GO" id="GO:0004020">
    <property type="term" value="F:adenylylsulfate kinase activity"/>
    <property type="evidence" value="ECO:0007669"/>
    <property type="project" value="UniProtKB-UniRule"/>
</dbReference>
<dbReference type="InterPro" id="IPR002891">
    <property type="entry name" value="APS"/>
</dbReference>
<evidence type="ECO:0000259" key="15">
    <source>
        <dbReference type="Pfam" id="PF01583"/>
    </source>
</evidence>
<dbReference type="GO" id="GO:0005524">
    <property type="term" value="F:ATP binding"/>
    <property type="evidence" value="ECO:0007669"/>
    <property type="project" value="UniProtKB-UniRule"/>
</dbReference>
<feature type="domain" description="APS kinase" evidence="15">
    <location>
        <begin position="31"/>
        <end position="181"/>
    </location>
</feature>
<evidence type="ECO:0000256" key="12">
    <source>
        <dbReference type="ARBA" id="ARBA00031464"/>
    </source>
</evidence>
<gene>
    <name evidence="13 16" type="primary">cysC</name>
    <name evidence="16" type="ORF">TRIP_B250289</name>
</gene>
<dbReference type="NCBIfam" id="TIGR00455">
    <property type="entry name" value="apsK"/>
    <property type="match status" value="1"/>
</dbReference>
<dbReference type="EC" id="2.7.1.25" evidence="5 13"/>
<evidence type="ECO:0000256" key="9">
    <source>
        <dbReference type="ARBA" id="ARBA00022840"/>
    </source>
</evidence>
<evidence type="ECO:0000256" key="7">
    <source>
        <dbReference type="ARBA" id="ARBA00022741"/>
    </source>
</evidence>
<reference evidence="16" key="1">
    <citation type="submission" date="2018-07" db="EMBL/GenBank/DDBJ databases">
        <authorList>
            <consortium name="Genoscope - CEA"/>
            <person name="William W."/>
        </authorList>
    </citation>
    <scope>NUCLEOTIDE SEQUENCE</scope>
    <source>
        <strain evidence="16">IK1</strain>
    </source>
</reference>
<feature type="binding site" evidence="13">
    <location>
        <begin position="39"/>
        <end position="46"/>
    </location>
    <ligand>
        <name>ATP</name>
        <dbReference type="ChEBI" id="CHEBI:30616"/>
    </ligand>
</feature>
<evidence type="ECO:0000256" key="1">
    <source>
        <dbReference type="ARBA" id="ARBA00001823"/>
    </source>
</evidence>
<dbReference type="GO" id="GO:0000103">
    <property type="term" value="P:sulfate assimilation"/>
    <property type="evidence" value="ECO:0007669"/>
    <property type="project" value="UniProtKB-UniRule"/>
</dbReference>
<evidence type="ECO:0000256" key="14">
    <source>
        <dbReference type="RuleBase" id="RU004347"/>
    </source>
</evidence>
<proteinExistence type="inferred from homology"/>
<dbReference type="GO" id="GO:0070814">
    <property type="term" value="P:hydrogen sulfide biosynthetic process"/>
    <property type="evidence" value="ECO:0007669"/>
    <property type="project" value="UniProtKB-UniRule"/>
</dbReference>
<dbReference type="AlphaFoldDB" id="A0A653A5F1"/>
<evidence type="ECO:0000256" key="13">
    <source>
        <dbReference type="HAMAP-Rule" id="MF_00065"/>
    </source>
</evidence>
<evidence type="ECO:0000256" key="10">
    <source>
        <dbReference type="ARBA" id="ARBA00029724"/>
    </source>
</evidence>
<dbReference type="PANTHER" id="PTHR11055:SF1">
    <property type="entry name" value="PAPS SYNTHETASE, ISOFORM D"/>
    <property type="match status" value="1"/>
</dbReference>
<evidence type="ECO:0000256" key="4">
    <source>
        <dbReference type="ARBA" id="ARBA00007008"/>
    </source>
</evidence>
<dbReference type="InterPro" id="IPR027417">
    <property type="entry name" value="P-loop_NTPase"/>
</dbReference>
<evidence type="ECO:0000256" key="3">
    <source>
        <dbReference type="ARBA" id="ARBA00004806"/>
    </source>
</evidence>
<keyword evidence="6 13" id="KW-0808">Transferase</keyword>
<keyword evidence="13" id="KW-0597">Phosphoprotein</keyword>
<dbReference type="EMBL" id="UPXX01000018">
    <property type="protein sequence ID" value="VBB43194.1"/>
    <property type="molecule type" value="Genomic_DNA"/>
</dbReference>
<dbReference type="UniPathway" id="UPA00140">
    <property type="reaction ID" value="UER00205"/>
</dbReference>
<organism evidence="16">
    <name type="scientific">Uncultured Desulfatiglans sp</name>
    <dbReference type="NCBI Taxonomy" id="1748965"/>
    <lineage>
        <taxon>Bacteria</taxon>
        <taxon>Pseudomonadati</taxon>
        <taxon>Thermodesulfobacteriota</taxon>
        <taxon>Desulfobacteria</taxon>
        <taxon>Desulfatiglandales</taxon>
        <taxon>Desulfatiglandaceae</taxon>
        <taxon>Desulfatiglans</taxon>
        <taxon>environmental samples</taxon>
    </lineage>
</organism>
<comment type="pathway">
    <text evidence="3 13 14">Sulfur metabolism; hydrogen sulfide biosynthesis; sulfite from sulfate: step 2/3.</text>
</comment>
<name>A0A653A5F1_UNCDX</name>
<keyword evidence="7 13" id="KW-0547">Nucleotide-binding</keyword>
<evidence type="ECO:0000256" key="8">
    <source>
        <dbReference type="ARBA" id="ARBA00022777"/>
    </source>
</evidence>
<dbReference type="CDD" id="cd02027">
    <property type="entry name" value="APSK"/>
    <property type="match status" value="1"/>
</dbReference>
<comment type="catalytic activity">
    <reaction evidence="1 13 14">
        <text>adenosine 5'-phosphosulfate + ATP = 3'-phosphoadenylyl sulfate + ADP + H(+)</text>
        <dbReference type="Rhea" id="RHEA:24152"/>
        <dbReference type="ChEBI" id="CHEBI:15378"/>
        <dbReference type="ChEBI" id="CHEBI:30616"/>
        <dbReference type="ChEBI" id="CHEBI:58243"/>
        <dbReference type="ChEBI" id="CHEBI:58339"/>
        <dbReference type="ChEBI" id="CHEBI:456216"/>
        <dbReference type="EC" id="2.7.1.25"/>
    </reaction>
</comment>
<dbReference type="SUPFAM" id="SSF52540">
    <property type="entry name" value="P-loop containing nucleoside triphosphate hydrolases"/>
    <property type="match status" value="1"/>
</dbReference>
<feature type="active site" description="Phosphoserine intermediate" evidence="13">
    <location>
        <position position="113"/>
    </location>
</feature>
<dbReference type="InterPro" id="IPR059117">
    <property type="entry name" value="APS_kinase_dom"/>
</dbReference>
<dbReference type="FunFam" id="3.40.50.300:FF:000212">
    <property type="entry name" value="Adenylyl-sulfate kinase"/>
    <property type="match status" value="1"/>
</dbReference>
<evidence type="ECO:0000256" key="5">
    <source>
        <dbReference type="ARBA" id="ARBA00012121"/>
    </source>
</evidence>
<comment type="function">
    <text evidence="2 13 14">Catalyzes the synthesis of activated sulfate.</text>
</comment>
<evidence type="ECO:0000256" key="11">
    <source>
        <dbReference type="ARBA" id="ARBA00031393"/>
    </source>
</evidence>
<keyword evidence="9 13" id="KW-0067">ATP-binding</keyword>
<evidence type="ECO:0000313" key="16">
    <source>
        <dbReference type="EMBL" id="VBB43194.1"/>
    </source>
</evidence>
<keyword evidence="8 13" id="KW-0418">Kinase</keyword>
<evidence type="ECO:0000256" key="2">
    <source>
        <dbReference type="ARBA" id="ARBA00002632"/>
    </source>
</evidence>
<sequence length="224" mass="24597">MGEGTIGEKNNVTWFKGLVSREDRERLHRHRGAVVWFTGLSASGKSTIAHRLEQVLHRMGCSTYVFDGDNVRHGLCADLGFSGDDRSENIRRIGEMVRLFVDAGIIAVTAFISPFRSDRDRVRALVDPGRFFEVFVDCPLEVCAGRDPKGIYVKAREGKIRNFTGISSPYEAPEAPELVVRSDRQTSEEAALSVVKLLEEAGILSTPADGVPGCPCSSSFPPAR</sequence>
<protein>
    <recommendedName>
        <fullName evidence="5 13">Adenylyl-sulfate kinase</fullName>
        <ecNumber evidence="5 13">2.7.1.25</ecNumber>
    </recommendedName>
    <alternativeName>
        <fullName evidence="11 13">APS kinase</fullName>
    </alternativeName>
    <alternativeName>
        <fullName evidence="12 13">ATP adenosine-5'-phosphosulfate 3'-phosphotransferase</fullName>
    </alternativeName>
    <alternativeName>
        <fullName evidence="10 13">Adenosine-5'-phosphosulfate kinase</fullName>
    </alternativeName>
</protein>